<keyword evidence="2" id="KW-1185">Reference proteome</keyword>
<gene>
    <name evidence="1" type="ORF">XENOCAPTIV_018348</name>
</gene>
<protein>
    <submittedName>
        <fullName evidence="1">Uncharacterized protein</fullName>
    </submittedName>
</protein>
<accession>A0ABV0S2G4</accession>
<evidence type="ECO:0000313" key="2">
    <source>
        <dbReference type="Proteomes" id="UP001434883"/>
    </source>
</evidence>
<dbReference type="EMBL" id="JAHRIN010067603">
    <property type="protein sequence ID" value="MEQ2214735.1"/>
    <property type="molecule type" value="Genomic_DNA"/>
</dbReference>
<comment type="caution">
    <text evidence="1">The sequence shown here is derived from an EMBL/GenBank/DDBJ whole genome shotgun (WGS) entry which is preliminary data.</text>
</comment>
<proteinExistence type="predicted"/>
<dbReference type="Proteomes" id="UP001434883">
    <property type="component" value="Unassembled WGS sequence"/>
</dbReference>
<sequence>MYAETTTVVTVEIRPVFVHQMVLVSSFDALFFLIHSGKVLSTPSTPTSSFTPSYQRQTASLVSSPVVMHAMATIPQQPSYRAPTDRIFYLAHTCQPACLNRVRPAKSDLHRGKNPLLTPLLYDFRRMTGRRKVNRK</sequence>
<feature type="non-terminal residue" evidence="1">
    <location>
        <position position="136"/>
    </location>
</feature>
<name>A0ABV0S2G4_9TELE</name>
<organism evidence="1 2">
    <name type="scientific">Xenoophorus captivus</name>
    <dbReference type="NCBI Taxonomy" id="1517983"/>
    <lineage>
        <taxon>Eukaryota</taxon>
        <taxon>Metazoa</taxon>
        <taxon>Chordata</taxon>
        <taxon>Craniata</taxon>
        <taxon>Vertebrata</taxon>
        <taxon>Euteleostomi</taxon>
        <taxon>Actinopterygii</taxon>
        <taxon>Neopterygii</taxon>
        <taxon>Teleostei</taxon>
        <taxon>Neoteleostei</taxon>
        <taxon>Acanthomorphata</taxon>
        <taxon>Ovalentaria</taxon>
        <taxon>Atherinomorphae</taxon>
        <taxon>Cyprinodontiformes</taxon>
        <taxon>Goodeidae</taxon>
        <taxon>Xenoophorus</taxon>
    </lineage>
</organism>
<reference evidence="1 2" key="1">
    <citation type="submission" date="2021-06" db="EMBL/GenBank/DDBJ databases">
        <authorList>
            <person name="Palmer J.M."/>
        </authorList>
    </citation>
    <scope>NUCLEOTIDE SEQUENCE [LARGE SCALE GENOMIC DNA]</scope>
    <source>
        <strain evidence="1 2">XC_2019</strain>
        <tissue evidence="1">Muscle</tissue>
    </source>
</reference>
<evidence type="ECO:0000313" key="1">
    <source>
        <dbReference type="EMBL" id="MEQ2214735.1"/>
    </source>
</evidence>